<protein>
    <submittedName>
        <fullName evidence="1">Uncharacterized protein</fullName>
    </submittedName>
</protein>
<comment type="caution">
    <text evidence="1">The sequence shown here is derived from an EMBL/GenBank/DDBJ whole genome shotgun (WGS) entry which is preliminary data.</text>
</comment>
<dbReference type="AlphaFoldDB" id="A0A0F9A6K4"/>
<reference evidence="1" key="1">
    <citation type="journal article" date="2015" name="Nature">
        <title>Complex archaea that bridge the gap between prokaryotes and eukaryotes.</title>
        <authorList>
            <person name="Spang A."/>
            <person name="Saw J.H."/>
            <person name="Jorgensen S.L."/>
            <person name="Zaremba-Niedzwiedzka K."/>
            <person name="Martijn J."/>
            <person name="Lind A.E."/>
            <person name="van Eijk R."/>
            <person name="Schleper C."/>
            <person name="Guy L."/>
            <person name="Ettema T.J."/>
        </authorList>
    </citation>
    <scope>NUCLEOTIDE SEQUENCE</scope>
</reference>
<organism evidence="1">
    <name type="scientific">marine sediment metagenome</name>
    <dbReference type="NCBI Taxonomy" id="412755"/>
    <lineage>
        <taxon>unclassified sequences</taxon>
        <taxon>metagenomes</taxon>
        <taxon>ecological metagenomes</taxon>
    </lineage>
</organism>
<dbReference type="EMBL" id="LAZR01044256">
    <property type="protein sequence ID" value="KKL05105.1"/>
    <property type="molecule type" value="Genomic_DNA"/>
</dbReference>
<name>A0A0F9A6K4_9ZZZZ</name>
<proteinExistence type="predicted"/>
<accession>A0A0F9A6K4</accession>
<sequence>MIFLLVIALTLIPVHSFAQGARNASGATLEQSSRSNFTSIGLLGLAGQGNPGYIAFSNATAAGYPEPFEYYLWVKSDGDLCIASHSTIISSAGFPNGDWTNEVESSSCTVVGGQS</sequence>
<evidence type="ECO:0000313" key="1">
    <source>
        <dbReference type="EMBL" id="KKL05105.1"/>
    </source>
</evidence>
<gene>
    <name evidence="1" type="ORF">LCGC14_2609370</name>
</gene>